<reference evidence="7 8" key="1">
    <citation type="submission" date="2018-12" db="EMBL/GenBank/DDBJ databases">
        <title>Venturia inaequalis Genome Resource.</title>
        <authorList>
            <person name="Lichtner F.J."/>
        </authorList>
    </citation>
    <scope>NUCLEOTIDE SEQUENCE [LARGE SCALE GENOMIC DNA]</scope>
    <source>
        <strain evidence="7 8">120213</strain>
    </source>
</reference>
<dbReference type="Gene3D" id="1.20.1050.60">
    <property type="entry name" value="alpha-1,2-mannosidase"/>
    <property type="match status" value="1"/>
</dbReference>
<dbReference type="InterPro" id="IPR008928">
    <property type="entry name" value="6-hairpin_glycosidase_sf"/>
</dbReference>
<feature type="region of interest" description="Disordered" evidence="2">
    <location>
        <begin position="749"/>
        <end position="783"/>
    </location>
</feature>
<feature type="compositionally biased region" description="Low complexity" evidence="2">
    <location>
        <begin position="1314"/>
        <end position="1338"/>
    </location>
</feature>
<evidence type="ECO:0008006" key="9">
    <source>
        <dbReference type="Google" id="ProtNLM"/>
    </source>
</evidence>
<dbReference type="Proteomes" id="UP000447873">
    <property type="component" value="Unassembled WGS sequence"/>
</dbReference>
<evidence type="ECO:0000256" key="3">
    <source>
        <dbReference type="SAM" id="Phobius"/>
    </source>
</evidence>
<dbReference type="PANTHER" id="PTHR12143">
    <property type="entry name" value="PEPTIDE N-GLYCANASE PNGASE -RELATED"/>
    <property type="match status" value="1"/>
</dbReference>
<dbReference type="Gene3D" id="2.70.98.10">
    <property type="match status" value="1"/>
</dbReference>
<dbReference type="GO" id="GO:0030246">
    <property type="term" value="F:carbohydrate binding"/>
    <property type="evidence" value="ECO:0007669"/>
    <property type="project" value="InterPro"/>
</dbReference>
<proteinExistence type="predicted"/>
<feature type="domain" description="Glycosyl hydrolase family 92 N-terminal" evidence="6">
    <location>
        <begin position="23"/>
        <end position="267"/>
    </location>
</feature>
<dbReference type="InterPro" id="IPR014718">
    <property type="entry name" value="GH-type_carb-bd"/>
</dbReference>
<feature type="chain" id="PRO_5034168189" description="Glycoside hydrolase family 92 protein" evidence="4">
    <location>
        <begin position="18"/>
        <end position="1365"/>
    </location>
</feature>
<dbReference type="GO" id="GO:0016788">
    <property type="term" value="F:hydrolase activity, acting on ester bonds"/>
    <property type="evidence" value="ECO:0007669"/>
    <property type="project" value="InterPro"/>
</dbReference>
<feature type="region of interest" description="Disordered" evidence="2">
    <location>
        <begin position="436"/>
        <end position="457"/>
    </location>
</feature>
<feature type="region of interest" description="Disordered" evidence="2">
    <location>
        <begin position="1313"/>
        <end position="1341"/>
    </location>
</feature>
<keyword evidence="4" id="KW-0732">Signal</keyword>
<keyword evidence="3" id="KW-0472">Membrane</keyword>
<evidence type="ECO:0000256" key="2">
    <source>
        <dbReference type="SAM" id="MobiDB-lite"/>
    </source>
</evidence>
<dbReference type="NCBIfam" id="TIGR01180">
    <property type="entry name" value="aman2_put"/>
    <property type="match status" value="1"/>
</dbReference>
<evidence type="ECO:0000313" key="7">
    <source>
        <dbReference type="EMBL" id="KAE9968467.1"/>
    </source>
</evidence>
<dbReference type="InterPro" id="IPR017850">
    <property type="entry name" value="Alkaline_phosphatase_core_sf"/>
</dbReference>
<dbReference type="FunFam" id="3.40.720.10:FF:000064">
    <property type="entry name" value="Probable acid phosphatase Pho610"/>
    <property type="match status" value="1"/>
</dbReference>
<keyword evidence="1" id="KW-0378">Hydrolase</keyword>
<evidence type="ECO:0000313" key="8">
    <source>
        <dbReference type="Proteomes" id="UP000447873"/>
    </source>
</evidence>
<feature type="region of interest" description="Disordered" evidence="2">
    <location>
        <begin position="871"/>
        <end position="903"/>
    </location>
</feature>
<evidence type="ECO:0000256" key="1">
    <source>
        <dbReference type="ARBA" id="ARBA00022801"/>
    </source>
</evidence>
<feature type="transmembrane region" description="Helical" evidence="3">
    <location>
        <begin position="803"/>
        <end position="824"/>
    </location>
</feature>
<evidence type="ECO:0000259" key="6">
    <source>
        <dbReference type="Pfam" id="PF17678"/>
    </source>
</evidence>
<gene>
    <name evidence="7" type="ORF">EG328_007546</name>
</gene>
<dbReference type="Pfam" id="PF17678">
    <property type="entry name" value="Glyco_hydro_92N"/>
    <property type="match status" value="1"/>
</dbReference>
<dbReference type="FunFam" id="3.30.2080.10:FF:000001">
    <property type="entry name" value="Alpha-1,2-mannosidase subfamily"/>
    <property type="match status" value="1"/>
</dbReference>
<dbReference type="EMBL" id="WNWS01000406">
    <property type="protein sequence ID" value="KAE9968467.1"/>
    <property type="molecule type" value="Genomic_DNA"/>
</dbReference>
<dbReference type="PANTHER" id="PTHR12143:SF38">
    <property type="entry name" value="ALPHA-1,2-MANNOSIDASE FAMILY PROTEIN (AFU_ORTHOLOGUE AFUA_5G10520)"/>
    <property type="match status" value="1"/>
</dbReference>
<feature type="compositionally biased region" description="Low complexity" evidence="2">
    <location>
        <begin position="441"/>
        <end position="453"/>
    </location>
</feature>
<dbReference type="GO" id="GO:0000224">
    <property type="term" value="F:peptide-N4-(N-acetyl-beta-glucosaminyl)asparagine amidase activity"/>
    <property type="evidence" value="ECO:0007669"/>
    <property type="project" value="TreeGrafter"/>
</dbReference>
<comment type="caution">
    <text evidence="7">The sequence shown here is derived from an EMBL/GenBank/DDBJ whole genome shotgun (WGS) entry which is preliminary data.</text>
</comment>
<protein>
    <recommendedName>
        <fullName evidence="9">Glycoside hydrolase family 92 protein</fullName>
    </recommendedName>
</protein>
<dbReference type="InterPro" id="IPR041371">
    <property type="entry name" value="GH92_N"/>
</dbReference>
<dbReference type="GO" id="GO:0006516">
    <property type="term" value="P:glycoprotein catabolic process"/>
    <property type="evidence" value="ECO:0007669"/>
    <property type="project" value="TreeGrafter"/>
</dbReference>
<dbReference type="Pfam" id="PF04185">
    <property type="entry name" value="Phosphoesterase"/>
    <property type="match status" value="1"/>
</dbReference>
<name>A0A8H3UFA9_VENIN</name>
<evidence type="ECO:0000256" key="4">
    <source>
        <dbReference type="SAM" id="SignalP"/>
    </source>
</evidence>
<dbReference type="Gene3D" id="1.20.1610.10">
    <property type="entry name" value="alpha-1,2-mannosidases domains"/>
    <property type="match status" value="1"/>
</dbReference>
<dbReference type="SUPFAM" id="SSF48208">
    <property type="entry name" value="Six-hairpin glycosidases"/>
    <property type="match status" value="1"/>
</dbReference>
<dbReference type="FunFam" id="2.70.98.10:FF:000028">
    <property type="entry name" value="Alpha-1,2-mannosidase family protein (AFU_orthologue AFUA_5G10520)"/>
    <property type="match status" value="1"/>
</dbReference>
<dbReference type="InterPro" id="IPR012939">
    <property type="entry name" value="Glyco_hydro_92"/>
</dbReference>
<dbReference type="Pfam" id="PF07971">
    <property type="entry name" value="Glyco_hydro_92"/>
    <property type="match status" value="1"/>
</dbReference>
<dbReference type="FunFam" id="1.20.1050.60:FF:000002">
    <property type="entry name" value="Glycosyl hydrolase family 92"/>
    <property type="match status" value="1"/>
</dbReference>
<dbReference type="InterPro" id="IPR005887">
    <property type="entry name" value="GH92_a_mannosidase_put"/>
</dbReference>
<feature type="domain" description="Glycosyl hydrolase family 92" evidence="5">
    <location>
        <begin position="273"/>
        <end position="739"/>
    </location>
</feature>
<accession>A0A8H3UFA9</accession>
<dbReference type="InterPro" id="IPR007312">
    <property type="entry name" value="Phosphoesterase"/>
</dbReference>
<dbReference type="GO" id="GO:0005975">
    <property type="term" value="P:carbohydrate metabolic process"/>
    <property type="evidence" value="ECO:0007669"/>
    <property type="project" value="InterPro"/>
</dbReference>
<dbReference type="GO" id="GO:0005829">
    <property type="term" value="C:cytosol"/>
    <property type="evidence" value="ECO:0007669"/>
    <property type="project" value="TreeGrafter"/>
</dbReference>
<sequence>MLLLCILALYAVSTTAATDLSQYANVFAGTEDGGNMFPGAIAGPFAPVKLGPDFVDWKEEAYSGYLADTPAEVTGFSLLHESGTGGAPKYGVIAQMPIVGVMHNPLANFSIRRAEPDEGSVGAYKSSLDNGVIVELAASNHAGFYQYTFPSNTNQENTILVDVSHVLNSFRHANWGQTYQGGSFTLAPDGHYEGSGIYNRGWNLAPDWEIFFCGKFNSTPASAQTFMGSGETISEFGKSNAVSSNKDRLGGVFTFKQSSVTSRVAVSWTSTEQACRYLDTEIPSGTEHADLVNAAKTKWNDEVFSKIQTTDQDLPSLTQLYTSLYGMHQLPSNRTGDNPRWKSTEPAYDDIYTFWDLFRCTTPLFHIIQPSFYEELLRSIIDVWRHEGWLPDARSSNFNGRTQGGSNADNILADAYVKGVRGAINWDEGYQAMISDAEKTPPNNNDPSAPDSSTQQGRGALPDWLEYGWITPKFSRAVTRAVEYAGNDFALHQVASGLGKSNDALIYLQRSRNWRNHWDPKAESLGTKGFLVPRLANGSVVIQDPLNCSGCYWRDPYYEGKPWEYTVNAHHDVSKMIEMGGGSANYIKRLNTIMNPSKNIFNPANEPSFTTPYLYNFVGRQDLSVKQSRGVAKNFYNSGPGGLPGAGDAGAMQSWLLWNMIGLYPLTGQTTFLIGSPWFKDMTIQVPGGKTLHITSTGGDGNDSYYVQSLKVNGKSWNKNWVTWDDIFANGGSLEFVLGPNALKWDTGDLPPSPASEKFGPGDSGAAAKSSPLKGPAVMGPQPLKSKSRAEIERLKRRRRLEYILVGVLGSATLLATVATCWWLRRIGIFRKKKKMVAEDAEKETRVGDGGGGEKTVVDATDDAVKLASTMTSQEIPPSSPHTKPAEEVAPAQPKPAPRCPSLPVRHDKERLAMVKLPGPLLSLIFLATASFVGAATATATEDVVAAAATAVTSSPVSNVEGRVFGRFVVVWLENTDFDKSVGDPNFSALAKKGITLSNYNAVTHPSEPNYVASIGGDYFGINDDEFHAIPSNVSSVIDLLEDKKISWGSYQEDMPYSGFQGFAYVNQVNGRNDYVRKHNPAVMFDSVATNADRLSRIKNLTQFYVDLDANQLPQWMFITPNMTSDGHDTSVTTAGQWTSDFLTPLLTNKNFMNNTLILITWDENHTYTQKNRVLGILLGDVIPADLIGSVDNAIYSHYSEISTVEANWGLHTLGRYDVGANVFAFVGKQTGDPIRNWTGTPSFDAMYFNQSYPGPLNAKKNGPWPEPNTAAVINGRTVLPAIVSAWDTFGKMTPYGTGIEHADGQHPAVLIQKSSTSSATGSSSASAASTTKSSLARKSSESRPGSLFAAAIGVAMAAVVGLGV</sequence>
<dbReference type="GO" id="GO:0005634">
    <property type="term" value="C:nucleus"/>
    <property type="evidence" value="ECO:0007669"/>
    <property type="project" value="TreeGrafter"/>
</dbReference>
<dbReference type="Gene3D" id="3.30.2080.10">
    <property type="entry name" value="GH92 mannosidase domain"/>
    <property type="match status" value="1"/>
</dbReference>
<organism evidence="7 8">
    <name type="scientific">Venturia inaequalis</name>
    <name type="common">Apple scab fungus</name>
    <dbReference type="NCBI Taxonomy" id="5025"/>
    <lineage>
        <taxon>Eukaryota</taxon>
        <taxon>Fungi</taxon>
        <taxon>Dikarya</taxon>
        <taxon>Ascomycota</taxon>
        <taxon>Pezizomycotina</taxon>
        <taxon>Dothideomycetes</taxon>
        <taxon>Pleosporomycetidae</taxon>
        <taxon>Venturiales</taxon>
        <taxon>Venturiaceae</taxon>
        <taxon>Venturia</taxon>
    </lineage>
</organism>
<keyword evidence="3" id="KW-1133">Transmembrane helix</keyword>
<dbReference type="InterPro" id="IPR050883">
    <property type="entry name" value="PNGase"/>
</dbReference>
<keyword evidence="3" id="KW-0812">Transmembrane</keyword>
<evidence type="ECO:0000259" key="5">
    <source>
        <dbReference type="Pfam" id="PF07971"/>
    </source>
</evidence>
<feature type="signal peptide" evidence="4">
    <location>
        <begin position="1"/>
        <end position="17"/>
    </location>
</feature>
<dbReference type="Gene3D" id="3.40.720.10">
    <property type="entry name" value="Alkaline Phosphatase, subunit A"/>
    <property type="match status" value="1"/>
</dbReference>